<evidence type="ECO:0000259" key="5">
    <source>
        <dbReference type="PROSITE" id="PS50931"/>
    </source>
</evidence>
<dbReference type="SUPFAM" id="SSF53850">
    <property type="entry name" value="Periplasmic binding protein-like II"/>
    <property type="match status" value="1"/>
</dbReference>
<sequence length="308" mass="33742">MRFNRLDMNLLAALDILLKTRSVTQAAEEMFITQSAMSNALGRLRTYFDDPLLVQVGRGMELSPLAETLQAPVREIMLRVESATRIRPQFDPATDEREFSVVLSDYTLALIGAALSRRVAEEAPGITLNLRPQHAQPAQLLDRGEADLLIVPDFLGAPDQESCPVFEDSLVVLVAQDGPHAAQDMTLARFAAAPQVLMEPTTGQESFSAVAMRGAGIVPRKVLSLFLFSAIPDLIRGTDRVALIQRRLAEKAVPQGGLLIRPAPFEAPPLRQSIRWQAHRGNDPGLRWLRDLILDCAARDAGADAPRA</sequence>
<evidence type="ECO:0000256" key="4">
    <source>
        <dbReference type="ARBA" id="ARBA00023163"/>
    </source>
</evidence>
<dbReference type="Gene3D" id="1.10.10.10">
    <property type="entry name" value="Winged helix-like DNA-binding domain superfamily/Winged helix DNA-binding domain"/>
    <property type="match status" value="1"/>
</dbReference>
<dbReference type="SUPFAM" id="SSF46785">
    <property type="entry name" value="Winged helix' DNA-binding domain"/>
    <property type="match status" value="1"/>
</dbReference>
<dbReference type="Pfam" id="PF00126">
    <property type="entry name" value="HTH_1"/>
    <property type="match status" value="1"/>
</dbReference>
<comment type="similarity">
    <text evidence="1">Belongs to the LysR transcriptional regulatory family.</text>
</comment>
<dbReference type="Proteomes" id="UP000609121">
    <property type="component" value="Unassembled WGS sequence"/>
</dbReference>
<dbReference type="EMBL" id="JACVXA010000010">
    <property type="protein sequence ID" value="MBE3637605.1"/>
    <property type="molecule type" value="Genomic_DNA"/>
</dbReference>
<evidence type="ECO:0000256" key="2">
    <source>
        <dbReference type="ARBA" id="ARBA00023015"/>
    </source>
</evidence>
<evidence type="ECO:0000313" key="7">
    <source>
        <dbReference type="Proteomes" id="UP000609121"/>
    </source>
</evidence>
<evidence type="ECO:0000256" key="1">
    <source>
        <dbReference type="ARBA" id="ARBA00009437"/>
    </source>
</evidence>
<comment type="caution">
    <text evidence="6">The sequence shown here is derived from an EMBL/GenBank/DDBJ whole genome shotgun (WGS) entry which is preliminary data.</text>
</comment>
<keyword evidence="2" id="KW-0805">Transcription regulation</keyword>
<dbReference type="PROSITE" id="PS50931">
    <property type="entry name" value="HTH_LYSR"/>
    <property type="match status" value="1"/>
</dbReference>
<dbReference type="InterPro" id="IPR050389">
    <property type="entry name" value="LysR-type_TF"/>
</dbReference>
<dbReference type="InterPro" id="IPR000847">
    <property type="entry name" value="LysR_HTH_N"/>
</dbReference>
<gene>
    <name evidence="6" type="ORF">ICN82_05220</name>
</gene>
<dbReference type="InterPro" id="IPR036388">
    <property type="entry name" value="WH-like_DNA-bd_sf"/>
</dbReference>
<dbReference type="AlphaFoldDB" id="A0A8J7CGX0"/>
<name>A0A8J7CGX0_9RHOB</name>
<dbReference type="PANTHER" id="PTHR30118:SF6">
    <property type="entry name" value="HTH-TYPE TRANSCRIPTIONAL REGULATOR LEUO"/>
    <property type="match status" value="1"/>
</dbReference>
<feature type="domain" description="HTH lysR-type" evidence="5">
    <location>
        <begin position="6"/>
        <end position="63"/>
    </location>
</feature>
<dbReference type="RefSeq" id="WP_193180421.1">
    <property type="nucleotide sequence ID" value="NZ_JACVXA010000010.1"/>
</dbReference>
<keyword evidence="3" id="KW-0238">DNA-binding</keyword>
<dbReference type="InterPro" id="IPR036390">
    <property type="entry name" value="WH_DNA-bd_sf"/>
</dbReference>
<reference evidence="6" key="1">
    <citation type="submission" date="2020-09" db="EMBL/GenBank/DDBJ databases">
        <title>A novel bacterium of genus Mangrovicoccus, isolated from South China Sea.</title>
        <authorList>
            <person name="Huang H."/>
            <person name="Mo K."/>
            <person name="Hu Y."/>
        </authorList>
    </citation>
    <scope>NUCLEOTIDE SEQUENCE</scope>
    <source>
        <strain evidence="6">HB182678</strain>
    </source>
</reference>
<evidence type="ECO:0000256" key="3">
    <source>
        <dbReference type="ARBA" id="ARBA00023125"/>
    </source>
</evidence>
<keyword evidence="7" id="KW-1185">Reference proteome</keyword>
<dbReference type="PANTHER" id="PTHR30118">
    <property type="entry name" value="HTH-TYPE TRANSCRIPTIONAL REGULATOR LEUO-RELATED"/>
    <property type="match status" value="1"/>
</dbReference>
<accession>A0A8J7CGX0</accession>
<protein>
    <submittedName>
        <fullName evidence="6">LysR family transcriptional regulator</fullName>
    </submittedName>
</protein>
<organism evidence="6 7">
    <name type="scientific">Mangrovicoccus algicola</name>
    <dbReference type="NCBI Taxonomy" id="2771008"/>
    <lineage>
        <taxon>Bacteria</taxon>
        <taxon>Pseudomonadati</taxon>
        <taxon>Pseudomonadota</taxon>
        <taxon>Alphaproteobacteria</taxon>
        <taxon>Rhodobacterales</taxon>
        <taxon>Paracoccaceae</taxon>
        <taxon>Mangrovicoccus</taxon>
    </lineage>
</organism>
<dbReference type="Pfam" id="PF03466">
    <property type="entry name" value="LysR_substrate"/>
    <property type="match status" value="1"/>
</dbReference>
<dbReference type="GO" id="GO:0003677">
    <property type="term" value="F:DNA binding"/>
    <property type="evidence" value="ECO:0007669"/>
    <property type="project" value="UniProtKB-KW"/>
</dbReference>
<dbReference type="InterPro" id="IPR005119">
    <property type="entry name" value="LysR_subst-bd"/>
</dbReference>
<proteinExistence type="inferred from homology"/>
<dbReference type="Gene3D" id="3.40.190.10">
    <property type="entry name" value="Periplasmic binding protein-like II"/>
    <property type="match status" value="2"/>
</dbReference>
<keyword evidence="4" id="KW-0804">Transcription</keyword>
<evidence type="ECO:0000313" key="6">
    <source>
        <dbReference type="EMBL" id="MBE3637605.1"/>
    </source>
</evidence>
<dbReference type="GO" id="GO:0003700">
    <property type="term" value="F:DNA-binding transcription factor activity"/>
    <property type="evidence" value="ECO:0007669"/>
    <property type="project" value="InterPro"/>
</dbReference>